<evidence type="ECO:0000256" key="3">
    <source>
        <dbReference type="ARBA" id="ARBA00007808"/>
    </source>
</evidence>
<dbReference type="GO" id="GO:0006873">
    <property type="term" value="P:intracellular monoatomic ion homeostasis"/>
    <property type="evidence" value="ECO:0007669"/>
    <property type="project" value="InterPro"/>
</dbReference>
<sequence>MLEETKSKRVKRKPLPLLHLLFVDPVFRGITATRRRAMAVSSAHYTVLFVTLYQRLPTNETLPTELDPVFFLFVAAPNVASMAWARIQDREAKRNEALHSGPLTHQEHITSFPS</sequence>
<dbReference type="Pfam" id="PF03595">
    <property type="entry name" value="SLAC1"/>
    <property type="match status" value="1"/>
</dbReference>
<comment type="subcellular location">
    <subcellularLocation>
        <location evidence="2">Cell membrane</location>
    </subcellularLocation>
    <subcellularLocation>
        <location evidence="1">Endomembrane system</location>
        <topology evidence="1">Multi-pass membrane protein</topology>
    </subcellularLocation>
</comment>
<keyword evidence="6" id="KW-0812">Transmembrane</keyword>
<keyword evidence="4" id="KW-0813">Transport</keyword>
<dbReference type="InterPro" id="IPR004695">
    <property type="entry name" value="SLAC1/Mae1/Ssu1/TehA"/>
</dbReference>
<dbReference type="GO" id="GO:0008308">
    <property type="term" value="F:voltage-gated monoatomic anion channel activity"/>
    <property type="evidence" value="ECO:0007669"/>
    <property type="project" value="InterPro"/>
</dbReference>
<evidence type="ECO:0000313" key="10">
    <source>
        <dbReference type="EMBL" id="KAK3012687.1"/>
    </source>
</evidence>
<keyword evidence="5" id="KW-1003">Cell membrane</keyword>
<protein>
    <submittedName>
        <fullName evidence="10">Uncharacterized protein</fullName>
    </submittedName>
</protein>
<dbReference type="PANTHER" id="PTHR31269">
    <property type="entry name" value="S-TYPE ANION CHANNEL SLAH3"/>
    <property type="match status" value="1"/>
</dbReference>
<dbReference type="EMBL" id="JAVXUP010001359">
    <property type="protein sequence ID" value="KAK3012687.1"/>
    <property type="molecule type" value="Genomic_DNA"/>
</dbReference>
<dbReference type="GO" id="GO:0012505">
    <property type="term" value="C:endomembrane system"/>
    <property type="evidence" value="ECO:0007669"/>
    <property type="project" value="UniProtKB-SubCell"/>
</dbReference>
<comment type="caution">
    <text evidence="10">The sequence shown here is derived from an EMBL/GenBank/DDBJ whole genome shotgun (WGS) entry which is preliminary data.</text>
</comment>
<proteinExistence type="inferred from homology"/>
<dbReference type="Gene3D" id="1.50.10.150">
    <property type="entry name" value="Voltage-dependent anion channel"/>
    <property type="match status" value="1"/>
</dbReference>
<evidence type="ECO:0000256" key="1">
    <source>
        <dbReference type="ARBA" id="ARBA00004127"/>
    </source>
</evidence>
<name>A0AA88VPJ4_9ASTE</name>
<evidence type="ECO:0000256" key="7">
    <source>
        <dbReference type="ARBA" id="ARBA00022989"/>
    </source>
</evidence>
<evidence type="ECO:0000256" key="9">
    <source>
        <dbReference type="ARBA" id="ARBA00023136"/>
    </source>
</evidence>
<accession>A0AA88VPJ4</accession>
<keyword evidence="8" id="KW-0406">Ion transport</keyword>
<keyword evidence="9" id="KW-0472">Membrane</keyword>
<dbReference type="Proteomes" id="UP001188597">
    <property type="component" value="Unassembled WGS sequence"/>
</dbReference>
<dbReference type="GO" id="GO:0005886">
    <property type="term" value="C:plasma membrane"/>
    <property type="evidence" value="ECO:0007669"/>
    <property type="project" value="UniProtKB-SubCell"/>
</dbReference>
<dbReference type="PANTHER" id="PTHR31269:SF2">
    <property type="entry name" value="S-TYPE ANION CHANNEL SLAH3"/>
    <property type="match status" value="1"/>
</dbReference>
<evidence type="ECO:0000256" key="4">
    <source>
        <dbReference type="ARBA" id="ARBA00022448"/>
    </source>
</evidence>
<dbReference type="AlphaFoldDB" id="A0AA88VPJ4"/>
<dbReference type="InterPro" id="IPR030183">
    <property type="entry name" value="SLAC/SLAH"/>
</dbReference>
<keyword evidence="11" id="KW-1185">Reference proteome</keyword>
<gene>
    <name evidence="10" type="ORF">RJ639_008899</name>
</gene>
<evidence type="ECO:0000256" key="5">
    <source>
        <dbReference type="ARBA" id="ARBA00022475"/>
    </source>
</evidence>
<reference evidence="10" key="1">
    <citation type="submission" date="2022-12" db="EMBL/GenBank/DDBJ databases">
        <title>Draft genome assemblies for two species of Escallonia (Escalloniales).</title>
        <authorList>
            <person name="Chanderbali A."/>
            <person name="Dervinis C."/>
            <person name="Anghel I."/>
            <person name="Soltis D."/>
            <person name="Soltis P."/>
            <person name="Zapata F."/>
        </authorList>
    </citation>
    <scope>NUCLEOTIDE SEQUENCE</scope>
    <source>
        <strain evidence="10">UCBG64.0493</strain>
        <tissue evidence="10">Leaf</tissue>
    </source>
</reference>
<evidence type="ECO:0000256" key="8">
    <source>
        <dbReference type="ARBA" id="ARBA00023065"/>
    </source>
</evidence>
<dbReference type="InterPro" id="IPR038665">
    <property type="entry name" value="Voltage-dep_anion_channel_sf"/>
</dbReference>
<evidence type="ECO:0000313" key="11">
    <source>
        <dbReference type="Proteomes" id="UP001188597"/>
    </source>
</evidence>
<evidence type="ECO:0000256" key="6">
    <source>
        <dbReference type="ARBA" id="ARBA00022692"/>
    </source>
</evidence>
<comment type="similarity">
    <text evidence="3">Belongs to the SLAC1 S-type anion channel family.</text>
</comment>
<evidence type="ECO:0000256" key="2">
    <source>
        <dbReference type="ARBA" id="ARBA00004236"/>
    </source>
</evidence>
<organism evidence="10 11">
    <name type="scientific">Escallonia herrerae</name>
    <dbReference type="NCBI Taxonomy" id="1293975"/>
    <lineage>
        <taxon>Eukaryota</taxon>
        <taxon>Viridiplantae</taxon>
        <taxon>Streptophyta</taxon>
        <taxon>Embryophyta</taxon>
        <taxon>Tracheophyta</taxon>
        <taxon>Spermatophyta</taxon>
        <taxon>Magnoliopsida</taxon>
        <taxon>eudicotyledons</taxon>
        <taxon>Gunneridae</taxon>
        <taxon>Pentapetalae</taxon>
        <taxon>asterids</taxon>
        <taxon>campanulids</taxon>
        <taxon>Escalloniales</taxon>
        <taxon>Escalloniaceae</taxon>
        <taxon>Escallonia</taxon>
    </lineage>
</organism>
<keyword evidence="7" id="KW-1133">Transmembrane helix</keyword>